<evidence type="ECO:0000313" key="1">
    <source>
        <dbReference type="EMBL" id="ERH31885.1"/>
    </source>
</evidence>
<dbReference type="HOGENOM" id="CLU_2178264_0_0_11"/>
<dbReference type="PATRIC" id="fig|1321816.3.peg.276"/>
<dbReference type="EMBL" id="AWSI01000009">
    <property type="protein sequence ID" value="ERH31885.1"/>
    <property type="molecule type" value="Genomic_DNA"/>
</dbReference>
<name>U1QWX4_9BIFI</name>
<comment type="caution">
    <text evidence="1">The sequence shown here is derived from an EMBL/GenBank/DDBJ whole genome shotgun (WGS) entry which is preliminary data.</text>
</comment>
<evidence type="ECO:0000313" key="2">
    <source>
        <dbReference type="Proteomes" id="UP000016519"/>
    </source>
</evidence>
<protein>
    <submittedName>
        <fullName evidence="1">Uncharacterized protein</fullName>
    </submittedName>
</protein>
<keyword evidence="2" id="KW-1185">Reference proteome</keyword>
<dbReference type="Proteomes" id="UP000016519">
    <property type="component" value="Unassembled WGS sequence"/>
</dbReference>
<organism evidence="1 2">
    <name type="scientific">Alloscardovia omnicolens F0580</name>
    <dbReference type="NCBI Taxonomy" id="1321816"/>
    <lineage>
        <taxon>Bacteria</taxon>
        <taxon>Bacillati</taxon>
        <taxon>Actinomycetota</taxon>
        <taxon>Actinomycetes</taxon>
        <taxon>Bifidobacteriales</taxon>
        <taxon>Bifidobacteriaceae</taxon>
        <taxon>Alloscardovia</taxon>
    </lineage>
</organism>
<gene>
    <name evidence="1" type="ORF">HMPREF9244_00324</name>
</gene>
<proteinExistence type="predicted"/>
<sequence>MLSFTRECVRKTYHGKWVVPEMQPVLTYMVLPGAAGATGDAGETAGIGRPRFDDFTLHRVIAGLRELEDEDPLLRVDWVERVHELRVQLMGARSWRSSNRPCTTGSDST</sequence>
<dbReference type="AlphaFoldDB" id="U1QWX4"/>
<accession>U1QWX4</accession>
<reference evidence="1 2" key="1">
    <citation type="submission" date="2013-08" db="EMBL/GenBank/DDBJ databases">
        <authorList>
            <person name="Weinstock G."/>
            <person name="Sodergren E."/>
            <person name="Wylie T."/>
            <person name="Fulton L."/>
            <person name="Fulton R."/>
            <person name="Fronick C."/>
            <person name="O'Laughlin M."/>
            <person name="Godfrey J."/>
            <person name="Miner T."/>
            <person name="Herter B."/>
            <person name="Appelbaum E."/>
            <person name="Cordes M."/>
            <person name="Lek S."/>
            <person name="Wollam A."/>
            <person name="Pepin K.H."/>
            <person name="Palsikar V.B."/>
            <person name="Mitreva M."/>
            <person name="Wilson R.K."/>
        </authorList>
    </citation>
    <scope>NUCLEOTIDE SEQUENCE [LARGE SCALE GENOMIC DNA]</scope>
    <source>
        <strain evidence="1 2">F0580</strain>
    </source>
</reference>